<dbReference type="PANTHER" id="PTHR46513:SF13">
    <property type="entry name" value="EGF-LIKE DOMAIN-CONTAINING PROTEIN"/>
    <property type="match status" value="1"/>
</dbReference>
<dbReference type="GO" id="GO:0006897">
    <property type="term" value="P:endocytosis"/>
    <property type="evidence" value="ECO:0007669"/>
    <property type="project" value="UniProtKB-KW"/>
</dbReference>
<feature type="non-terminal residue" evidence="14">
    <location>
        <position position="1"/>
    </location>
</feature>
<organism evidence="14">
    <name type="scientific">Octopus bimaculoides</name>
    <name type="common">California two-spotted octopus</name>
    <dbReference type="NCBI Taxonomy" id="37653"/>
    <lineage>
        <taxon>Eukaryota</taxon>
        <taxon>Metazoa</taxon>
        <taxon>Spiralia</taxon>
        <taxon>Lophotrochozoa</taxon>
        <taxon>Mollusca</taxon>
        <taxon>Cephalopoda</taxon>
        <taxon>Coleoidea</taxon>
        <taxon>Octopodiformes</taxon>
        <taxon>Octopoda</taxon>
        <taxon>Incirrata</taxon>
        <taxon>Octopodidae</taxon>
        <taxon>Octopus</taxon>
    </lineage>
</organism>
<evidence type="ECO:0000256" key="4">
    <source>
        <dbReference type="ARBA" id="ARBA00022692"/>
    </source>
</evidence>
<dbReference type="PROSITE" id="PS01186">
    <property type="entry name" value="EGF_2"/>
    <property type="match status" value="1"/>
</dbReference>
<dbReference type="Pfam" id="PF07645">
    <property type="entry name" value="EGF_CA"/>
    <property type="match status" value="1"/>
</dbReference>
<dbReference type="PROSITE" id="PS51120">
    <property type="entry name" value="LDLRB"/>
    <property type="match status" value="3"/>
</dbReference>
<feature type="repeat" description="LDL-receptor class B" evidence="12">
    <location>
        <begin position="88"/>
        <end position="130"/>
    </location>
</feature>
<dbReference type="GO" id="GO:0005509">
    <property type="term" value="F:calcium ion binding"/>
    <property type="evidence" value="ECO:0007669"/>
    <property type="project" value="InterPro"/>
</dbReference>
<evidence type="ECO:0000259" key="13">
    <source>
        <dbReference type="PROSITE" id="PS01186"/>
    </source>
</evidence>
<protein>
    <recommendedName>
        <fullName evidence="13">EGF-like domain-containing protein</fullName>
    </recommendedName>
</protein>
<keyword evidence="7" id="KW-1133">Transmembrane helix</keyword>
<keyword evidence="5" id="KW-0732">Signal</keyword>
<evidence type="ECO:0000256" key="9">
    <source>
        <dbReference type="ARBA" id="ARBA00023157"/>
    </source>
</evidence>
<keyword evidence="4" id="KW-0812">Transmembrane</keyword>
<keyword evidence="9" id="KW-1015">Disulfide bond</keyword>
<dbReference type="Gene3D" id="2.10.25.10">
    <property type="entry name" value="Laminin"/>
    <property type="match status" value="1"/>
</dbReference>
<dbReference type="PANTHER" id="PTHR46513">
    <property type="entry name" value="VITELLOGENIN RECEPTOR-LIKE PROTEIN-RELATED-RELATED"/>
    <property type="match status" value="1"/>
</dbReference>
<proteinExistence type="predicted"/>
<keyword evidence="6" id="KW-0677">Repeat</keyword>
<dbReference type="SUPFAM" id="SSF63825">
    <property type="entry name" value="YWTD domain"/>
    <property type="match status" value="1"/>
</dbReference>
<dbReference type="SMART" id="SM00135">
    <property type="entry name" value="LY"/>
    <property type="match status" value="4"/>
</dbReference>
<dbReference type="InterPro" id="IPR001881">
    <property type="entry name" value="EGF-like_Ca-bd_dom"/>
</dbReference>
<sequence length="208" mass="24102">LNECEPPGICSQHCLNLEGSYKCTCDTGYQSERNLCLANENILNQTIYFFDFGNRVISRIKTNGSDQTVVVQSGMIYVVGLAVDWIGRNLYWTDSSKRTIEVSNLRGDHRMILLKQNQSRPRAIKVDPREDFRYLFWTEWQVNPSIHRMDLDGENEIVIVNKKLFWPVGLAIDFPNKRLYFIEGRMDYIGFCGYDGSGRTQLFANEHV</sequence>
<dbReference type="OrthoDB" id="6157061at2759"/>
<accession>A0A0L8GIY8</accession>
<evidence type="ECO:0000256" key="12">
    <source>
        <dbReference type="PROSITE-ProRule" id="PRU00461"/>
    </source>
</evidence>
<feature type="repeat" description="LDL-receptor class B" evidence="12">
    <location>
        <begin position="133"/>
        <end position="176"/>
    </location>
</feature>
<evidence type="ECO:0000256" key="8">
    <source>
        <dbReference type="ARBA" id="ARBA00023136"/>
    </source>
</evidence>
<dbReference type="InterPro" id="IPR049883">
    <property type="entry name" value="NOTCH1_EGF-like"/>
</dbReference>
<keyword evidence="10" id="KW-0675">Receptor</keyword>
<dbReference type="STRING" id="37653.A0A0L8GIY8"/>
<comment type="subcellular location">
    <subcellularLocation>
        <location evidence="1">Membrane</location>
        <topology evidence="1">Single-pass type I membrane protein</topology>
    </subcellularLocation>
</comment>
<dbReference type="Pfam" id="PF00058">
    <property type="entry name" value="Ldl_recept_b"/>
    <property type="match status" value="2"/>
</dbReference>
<dbReference type="EMBL" id="KQ421671">
    <property type="protein sequence ID" value="KOF76824.1"/>
    <property type="molecule type" value="Genomic_DNA"/>
</dbReference>
<evidence type="ECO:0000256" key="11">
    <source>
        <dbReference type="ARBA" id="ARBA00023180"/>
    </source>
</evidence>
<evidence type="ECO:0000313" key="14">
    <source>
        <dbReference type="EMBL" id="KOF76824.1"/>
    </source>
</evidence>
<feature type="repeat" description="LDL-receptor class B" evidence="12">
    <location>
        <begin position="45"/>
        <end position="87"/>
    </location>
</feature>
<dbReference type="InterPro" id="IPR011042">
    <property type="entry name" value="6-blade_b-propeller_TolB-like"/>
</dbReference>
<keyword evidence="8" id="KW-0472">Membrane</keyword>
<reference evidence="14" key="1">
    <citation type="submission" date="2015-07" db="EMBL/GenBank/DDBJ databases">
        <title>MeaNS - Measles Nucleotide Surveillance Program.</title>
        <authorList>
            <person name="Tran T."/>
            <person name="Druce J."/>
        </authorList>
    </citation>
    <scope>NUCLEOTIDE SEQUENCE</scope>
    <source>
        <strain evidence="14">UCB-OBI-ISO-001</strain>
        <tissue evidence="14">Gonad</tissue>
    </source>
</reference>
<dbReference type="CDD" id="cd00054">
    <property type="entry name" value="EGF_CA"/>
    <property type="match status" value="1"/>
</dbReference>
<dbReference type="AlphaFoldDB" id="A0A0L8GIY8"/>
<dbReference type="SUPFAM" id="SSF57196">
    <property type="entry name" value="EGF/Laminin"/>
    <property type="match status" value="1"/>
</dbReference>
<evidence type="ECO:0000256" key="10">
    <source>
        <dbReference type="ARBA" id="ARBA00023170"/>
    </source>
</evidence>
<dbReference type="InterPro" id="IPR000742">
    <property type="entry name" value="EGF"/>
</dbReference>
<dbReference type="GO" id="GO:0016020">
    <property type="term" value="C:membrane"/>
    <property type="evidence" value="ECO:0007669"/>
    <property type="project" value="UniProtKB-SubCell"/>
</dbReference>
<dbReference type="FunFam" id="2.120.10.30:FF:000241">
    <property type="entry name" value="Low-density lipoprotein receptor-related protein 6"/>
    <property type="match status" value="1"/>
</dbReference>
<dbReference type="InterPro" id="IPR050778">
    <property type="entry name" value="Cueball_EGF_LRP_Nidogen"/>
</dbReference>
<evidence type="ECO:0000256" key="1">
    <source>
        <dbReference type="ARBA" id="ARBA00004479"/>
    </source>
</evidence>
<dbReference type="Gene3D" id="2.120.10.30">
    <property type="entry name" value="TolB, C-terminal domain"/>
    <property type="match status" value="1"/>
</dbReference>
<dbReference type="FunFam" id="2.10.25.10:FF:000009">
    <property type="entry name" value="Low-density lipoprotein receptor isoform 1"/>
    <property type="match status" value="1"/>
</dbReference>
<evidence type="ECO:0000256" key="3">
    <source>
        <dbReference type="ARBA" id="ARBA00022583"/>
    </source>
</evidence>
<keyword evidence="11" id="KW-0325">Glycoprotein</keyword>
<gene>
    <name evidence="14" type="ORF">OCBIM_22032879mg</name>
</gene>
<evidence type="ECO:0000256" key="6">
    <source>
        <dbReference type="ARBA" id="ARBA00022737"/>
    </source>
</evidence>
<dbReference type="SMART" id="SM00179">
    <property type="entry name" value="EGF_CA"/>
    <property type="match status" value="1"/>
</dbReference>
<feature type="domain" description="EGF-like" evidence="13">
    <location>
        <begin position="23"/>
        <end position="36"/>
    </location>
</feature>
<keyword evidence="3" id="KW-0254">Endocytosis</keyword>
<keyword evidence="2" id="KW-0245">EGF-like domain</keyword>
<dbReference type="InterPro" id="IPR000033">
    <property type="entry name" value="LDLR_classB_rpt"/>
</dbReference>
<evidence type="ECO:0000256" key="2">
    <source>
        <dbReference type="ARBA" id="ARBA00022536"/>
    </source>
</evidence>
<feature type="non-terminal residue" evidence="14">
    <location>
        <position position="208"/>
    </location>
</feature>
<name>A0A0L8GIY8_OCTBM</name>
<evidence type="ECO:0000256" key="5">
    <source>
        <dbReference type="ARBA" id="ARBA00022729"/>
    </source>
</evidence>
<evidence type="ECO:0000256" key="7">
    <source>
        <dbReference type="ARBA" id="ARBA00022989"/>
    </source>
</evidence>